<accession>A0ACD4NS60</accession>
<organism evidence="1 2">
    <name type="scientific">Antarcticirhabdus aurantiaca</name>
    <dbReference type="NCBI Taxonomy" id="2606717"/>
    <lineage>
        <taxon>Bacteria</taxon>
        <taxon>Pseudomonadati</taxon>
        <taxon>Pseudomonadota</taxon>
        <taxon>Alphaproteobacteria</taxon>
        <taxon>Hyphomicrobiales</taxon>
        <taxon>Aurantimonadaceae</taxon>
        <taxon>Antarcticirhabdus</taxon>
    </lineage>
</organism>
<keyword evidence="1" id="KW-0328">Glycosyltransferase</keyword>
<reference evidence="1" key="1">
    <citation type="submission" date="2022-11" db="EMBL/GenBank/DDBJ databases">
        <title>beta-Carotene-producing bacterium, Jeongeuplla avenae sp. nov., alleviates the salt stress of Arabidopsis seedlings.</title>
        <authorList>
            <person name="Jiang L."/>
            <person name="Lee J."/>
        </authorList>
    </citation>
    <scope>NUCLEOTIDE SEQUENCE</scope>
    <source>
        <strain evidence="1">DY_R2A_6</strain>
    </source>
</reference>
<dbReference type="EMBL" id="CP113520">
    <property type="protein sequence ID" value="WAJ29583.1"/>
    <property type="molecule type" value="Genomic_DNA"/>
</dbReference>
<gene>
    <name evidence="1" type="ORF">OXU80_04945</name>
</gene>
<dbReference type="EC" id="2.4.2.21" evidence="1"/>
<proteinExistence type="predicted"/>
<keyword evidence="2" id="KW-1185">Reference proteome</keyword>
<keyword evidence="1" id="KW-0808">Transferase</keyword>
<evidence type="ECO:0000313" key="2">
    <source>
        <dbReference type="Proteomes" id="UP001163223"/>
    </source>
</evidence>
<evidence type="ECO:0000313" key="1">
    <source>
        <dbReference type="EMBL" id="WAJ29583.1"/>
    </source>
</evidence>
<protein>
    <submittedName>
        <fullName evidence="1">Nicotinate-nucleotide--dimethylbenzimidazole phosphoribosyltransferase</fullName>
        <ecNumber evidence="1">2.4.2.21</ecNumber>
    </submittedName>
</protein>
<sequence length="319" mass="31465">MSNAASPFDDFRALLARMPGPDAGAIRARHVRMHAAPADATAGLGRLGDLAGWVAAWQGRPAAVRRPLLAVFAGTHGAADGKAQARTAARVEAIASGAAALSGICASVDLGLKVFDLALDVPTGNIAREAALDARGCAATMAFGMEALIGEPDLLCLGALGIGGEASAAAIAAALFGRPPRDWVGDAAVAGIVEAALACHAGALADPFELLSRLGGRETAAIAGAILAARAARVPVIIDGMAATAAAAILQAADPAALDHCLFAHVSAEPGHRRLLEAMNKVPLLALGLGSGEGEGAALAAGVVKSAIAAEDAATTTVA</sequence>
<dbReference type="Proteomes" id="UP001163223">
    <property type="component" value="Chromosome"/>
</dbReference>
<name>A0ACD4NS60_9HYPH</name>